<reference evidence="5 6" key="1">
    <citation type="journal article" date="2020" name="Nat. Food">
        <title>A phased Vanilla planifolia genome enables genetic improvement of flavour and production.</title>
        <authorList>
            <person name="Hasing T."/>
            <person name="Tang H."/>
            <person name="Brym M."/>
            <person name="Khazi F."/>
            <person name="Huang T."/>
            <person name="Chambers A.H."/>
        </authorList>
    </citation>
    <scope>NUCLEOTIDE SEQUENCE [LARGE SCALE GENOMIC DNA]</scope>
    <source>
        <tissue evidence="5">Leaf</tissue>
    </source>
</reference>
<dbReference type="EMBL" id="JADCNL010000005">
    <property type="protein sequence ID" value="KAG0480608.1"/>
    <property type="molecule type" value="Genomic_DNA"/>
</dbReference>
<dbReference type="SUPFAM" id="SSF54928">
    <property type="entry name" value="RNA-binding domain, RBD"/>
    <property type="match status" value="1"/>
</dbReference>
<proteinExistence type="predicted"/>
<keyword evidence="1 2" id="KW-0694">RNA-binding</keyword>
<sequence length="248" mass="27031">MDHSSSRMSVPSSVIPGGSLLRSDLGSTRPSYLPPDGSVGTAYHSWNADNYRSTSEFFRNDPIPPRPAGYAAEDIVRIGSQAAPGYVGLATGAVSRGYSPLEDPSKLGRSALFGIKPFITDNGQIDSFKRSEGLFVDESNILFVDGLPSDCTRRKVAHLFRPFIGFKEIRVVHKEPRRVGDKARVLCFVEFDSPKCALTALQALQGYKFDDQKPEAPVLSIQFAKFPFRLPNVDKGHGVAQPTSSHGS</sequence>
<dbReference type="Proteomes" id="UP000636800">
    <property type="component" value="Chromosome 5"/>
</dbReference>
<evidence type="ECO:0000313" key="6">
    <source>
        <dbReference type="Proteomes" id="UP000636800"/>
    </source>
</evidence>
<dbReference type="PANTHER" id="PTHR10501">
    <property type="entry name" value="U1 SMALL NUCLEAR RIBONUCLEOPROTEIN A/U2 SMALL NUCLEAR RIBONUCLEOPROTEIN B"/>
    <property type="match status" value="1"/>
</dbReference>
<gene>
    <name evidence="5" type="ORF">HPP92_011466</name>
</gene>
<evidence type="ECO:0000259" key="4">
    <source>
        <dbReference type="PROSITE" id="PS50102"/>
    </source>
</evidence>
<name>A0A835V0S3_VANPL</name>
<feature type="region of interest" description="Disordered" evidence="3">
    <location>
        <begin position="1"/>
        <end position="36"/>
    </location>
</feature>
<dbReference type="CDD" id="cd21618">
    <property type="entry name" value="RRM_AtNSRA_like"/>
    <property type="match status" value="1"/>
</dbReference>
<feature type="domain" description="RRM" evidence="4">
    <location>
        <begin position="140"/>
        <end position="226"/>
    </location>
</feature>
<dbReference type="PROSITE" id="PS50102">
    <property type="entry name" value="RRM"/>
    <property type="match status" value="1"/>
</dbReference>
<evidence type="ECO:0000256" key="1">
    <source>
        <dbReference type="ARBA" id="ARBA00022884"/>
    </source>
</evidence>
<accession>A0A835V0S3</accession>
<evidence type="ECO:0000256" key="3">
    <source>
        <dbReference type="SAM" id="MobiDB-lite"/>
    </source>
</evidence>
<dbReference type="InterPro" id="IPR012677">
    <property type="entry name" value="Nucleotide-bd_a/b_plait_sf"/>
</dbReference>
<dbReference type="AlphaFoldDB" id="A0A835V0S3"/>
<protein>
    <recommendedName>
        <fullName evidence="4">RRM domain-containing protein</fullName>
    </recommendedName>
</protein>
<keyword evidence="6" id="KW-1185">Reference proteome</keyword>
<dbReference type="InterPro" id="IPR000504">
    <property type="entry name" value="RRM_dom"/>
</dbReference>
<dbReference type="Gene3D" id="3.30.70.330">
    <property type="match status" value="1"/>
</dbReference>
<dbReference type="SMART" id="SM00360">
    <property type="entry name" value="RRM"/>
    <property type="match status" value="1"/>
</dbReference>
<organism evidence="5 6">
    <name type="scientific">Vanilla planifolia</name>
    <name type="common">Vanilla</name>
    <dbReference type="NCBI Taxonomy" id="51239"/>
    <lineage>
        <taxon>Eukaryota</taxon>
        <taxon>Viridiplantae</taxon>
        <taxon>Streptophyta</taxon>
        <taxon>Embryophyta</taxon>
        <taxon>Tracheophyta</taxon>
        <taxon>Spermatophyta</taxon>
        <taxon>Magnoliopsida</taxon>
        <taxon>Liliopsida</taxon>
        <taxon>Asparagales</taxon>
        <taxon>Orchidaceae</taxon>
        <taxon>Vanilloideae</taxon>
        <taxon>Vanilleae</taxon>
        <taxon>Vanilla</taxon>
    </lineage>
</organism>
<dbReference type="OrthoDB" id="1885127at2759"/>
<feature type="compositionally biased region" description="Low complexity" evidence="3">
    <location>
        <begin position="1"/>
        <end position="13"/>
    </location>
</feature>
<evidence type="ECO:0000256" key="2">
    <source>
        <dbReference type="PROSITE-ProRule" id="PRU00176"/>
    </source>
</evidence>
<dbReference type="Pfam" id="PF00076">
    <property type="entry name" value="RRM_1"/>
    <property type="match status" value="1"/>
</dbReference>
<evidence type="ECO:0000313" key="5">
    <source>
        <dbReference type="EMBL" id="KAG0480608.1"/>
    </source>
</evidence>
<dbReference type="GO" id="GO:0003723">
    <property type="term" value="F:RNA binding"/>
    <property type="evidence" value="ECO:0007669"/>
    <property type="project" value="UniProtKB-UniRule"/>
</dbReference>
<dbReference type="InterPro" id="IPR035979">
    <property type="entry name" value="RBD_domain_sf"/>
</dbReference>
<comment type="caution">
    <text evidence="5">The sequence shown here is derived from an EMBL/GenBank/DDBJ whole genome shotgun (WGS) entry which is preliminary data.</text>
</comment>